<dbReference type="EMBL" id="AGNL01023787">
    <property type="protein sequence ID" value="EJK59032.1"/>
    <property type="molecule type" value="Genomic_DNA"/>
</dbReference>
<feature type="non-terminal residue" evidence="2">
    <location>
        <position position="53"/>
    </location>
</feature>
<accession>K0SKQ2</accession>
<feature type="compositionally biased region" description="Basic and acidic residues" evidence="1">
    <location>
        <begin position="1"/>
        <end position="12"/>
    </location>
</feature>
<dbReference type="Proteomes" id="UP000266841">
    <property type="component" value="Unassembled WGS sequence"/>
</dbReference>
<protein>
    <submittedName>
        <fullName evidence="2">Uncharacterized protein</fullName>
    </submittedName>
</protein>
<feature type="compositionally biased region" description="Basic and acidic residues" evidence="1">
    <location>
        <begin position="42"/>
        <end position="53"/>
    </location>
</feature>
<evidence type="ECO:0000313" key="2">
    <source>
        <dbReference type="EMBL" id="EJK59032.1"/>
    </source>
</evidence>
<dbReference type="AlphaFoldDB" id="K0SKQ2"/>
<keyword evidence="3" id="KW-1185">Reference proteome</keyword>
<gene>
    <name evidence="2" type="ORF">THAOC_20798</name>
</gene>
<evidence type="ECO:0000256" key="1">
    <source>
        <dbReference type="SAM" id="MobiDB-lite"/>
    </source>
</evidence>
<name>K0SKQ2_THAOC</name>
<feature type="region of interest" description="Disordered" evidence="1">
    <location>
        <begin position="1"/>
        <end position="53"/>
    </location>
</feature>
<sequence>MKGEKRKIRDFCWWRSPLGGGQTTKGKGKNPRGGGGGSRRPARGDPRVGGDDR</sequence>
<evidence type="ECO:0000313" key="3">
    <source>
        <dbReference type="Proteomes" id="UP000266841"/>
    </source>
</evidence>
<proteinExistence type="predicted"/>
<reference evidence="2 3" key="1">
    <citation type="journal article" date="2012" name="Genome Biol.">
        <title>Genome and low-iron response of an oceanic diatom adapted to chronic iron limitation.</title>
        <authorList>
            <person name="Lommer M."/>
            <person name="Specht M."/>
            <person name="Roy A.S."/>
            <person name="Kraemer L."/>
            <person name="Andreson R."/>
            <person name="Gutowska M.A."/>
            <person name="Wolf J."/>
            <person name="Bergner S.V."/>
            <person name="Schilhabel M.B."/>
            <person name="Klostermeier U.C."/>
            <person name="Beiko R.G."/>
            <person name="Rosenstiel P."/>
            <person name="Hippler M."/>
            <person name="Laroche J."/>
        </authorList>
    </citation>
    <scope>NUCLEOTIDE SEQUENCE [LARGE SCALE GENOMIC DNA]</scope>
    <source>
        <strain evidence="2 3">CCMP1005</strain>
    </source>
</reference>
<comment type="caution">
    <text evidence="2">The sequence shown here is derived from an EMBL/GenBank/DDBJ whole genome shotgun (WGS) entry which is preliminary data.</text>
</comment>
<organism evidence="2 3">
    <name type="scientific">Thalassiosira oceanica</name>
    <name type="common">Marine diatom</name>
    <dbReference type="NCBI Taxonomy" id="159749"/>
    <lineage>
        <taxon>Eukaryota</taxon>
        <taxon>Sar</taxon>
        <taxon>Stramenopiles</taxon>
        <taxon>Ochrophyta</taxon>
        <taxon>Bacillariophyta</taxon>
        <taxon>Coscinodiscophyceae</taxon>
        <taxon>Thalassiosirophycidae</taxon>
        <taxon>Thalassiosirales</taxon>
        <taxon>Thalassiosiraceae</taxon>
        <taxon>Thalassiosira</taxon>
    </lineage>
</organism>